<dbReference type="InterPro" id="IPR008979">
    <property type="entry name" value="Galactose-bd-like_sf"/>
</dbReference>
<dbReference type="AlphaFoldDB" id="A0A1I8FJK4"/>
<dbReference type="Gene3D" id="2.60.120.260">
    <property type="entry name" value="Galactose-binding domain-like"/>
    <property type="match status" value="1"/>
</dbReference>
<feature type="chain" id="PRO_5009318707" evidence="2">
    <location>
        <begin position="19"/>
        <end position="1173"/>
    </location>
</feature>
<dbReference type="WBParaSite" id="maker-unitig_37560-snap-gene-0.2-mRNA-1">
    <property type="protein sequence ID" value="maker-unitig_37560-snap-gene-0.2-mRNA-1"/>
    <property type="gene ID" value="maker-unitig_37560-snap-gene-0.2"/>
</dbReference>
<proteinExistence type="predicted"/>
<organism evidence="3 4">
    <name type="scientific">Macrostomum lignano</name>
    <dbReference type="NCBI Taxonomy" id="282301"/>
    <lineage>
        <taxon>Eukaryota</taxon>
        <taxon>Metazoa</taxon>
        <taxon>Spiralia</taxon>
        <taxon>Lophotrochozoa</taxon>
        <taxon>Platyhelminthes</taxon>
        <taxon>Rhabditophora</taxon>
        <taxon>Macrostomorpha</taxon>
        <taxon>Macrostomida</taxon>
        <taxon>Macrostomidae</taxon>
        <taxon>Macrostomum</taxon>
    </lineage>
</organism>
<evidence type="ECO:0000313" key="4">
    <source>
        <dbReference type="WBParaSite" id="maker-unitig_37560-snap-gene-0.2-mRNA-1"/>
    </source>
</evidence>
<feature type="region of interest" description="Disordered" evidence="1">
    <location>
        <begin position="797"/>
        <end position="866"/>
    </location>
</feature>
<accession>A0A1I8FJK4</accession>
<evidence type="ECO:0000313" key="3">
    <source>
        <dbReference type="Proteomes" id="UP000095280"/>
    </source>
</evidence>
<keyword evidence="3" id="KW-1185">Reference proteome</keyword>
<feature type="signal peptide" evidence="2">
    <location>
        <begin position="1"/>
        <end position="18"/>
    </location>
</feature>
<sequence length="1173" mass="126981">VLLLSLLHCWLASHGGTADLSLGRPDPQAWPARTPSAFSFRRTMASSVAAIVGELGDEAAGSGRRRGLERRQLLSDRRRPAHNKTGRTKRPATGSPIGDIVDTKLSTSSPIKKNRNYRPNARRRLQRSVRVVPFENNTDCGLPAICSAWRVGRCLHRVASQPDCLTQRCWDASGCVRLRRSGPRVSKAAMPAATAAWFKLEADPCRYGCCKLCFGLGSVDTTGIEQQLSSRTFEYSAGPALVKCVQAFSDAHVLLTIDPTRTGLSRHLLRIRTVANALLAGFSSRTRGALQRLRMATLRRFARPKSEATDRGQTDATLQSAQSCLFGNVGRVWRPRVLTIFGRAAAPSYLLVTSSLRRRALWTFDLKQAPSGISAKRLKRLLSLRPSLLKPGLFEMPQAYYRWTAQVWLPVWRFSDALSCPTAAYQSHSSDASAVRMRADSPERPTVGEAARTVVPGRRKSNRQRTAAANGGQCVTFRRDRSDLDVAAAARRSSPWPSQPSRLRPASSAVEIDSAIVNARALSIGLAELPSQDDDGLPPQARIPKSTGLTASASVDGGVRRDGPSIGRLLNVASAARPSLRRQAAKIDNSQHRRQRRRASSRGEDSRRRREQRRGRQSGSDGKPTGGGSPSFVLRCSLPTGNSTRPSRRSARSFGQPADPRRETQQLPSCDAVVEWLIENPESGTGDGVGAMEATLRLLSSGRLRSAQLMMMTTTNDDLDGKTTMRMTRTGSGADSSGASGSGSYKTIGDFPTIDEYASYVKSLVRVGSRALFGPATSSQVVSIDCDDLHDFEMCASPAPGGGGGGGGSEDRRSRLCGSKREKTPMENGFGRGEQHGHGGDDSTAGRQRRSLTRSAALESWRSGGQVRPEIANPRYRWGSVTQPALASWSPCAASPQAQPEAIVDFPEHHGWRCPTVGADRRPGRLSRRLLLRRLLDGADSRLSLRLPSLPGFQTCGEACYLGGQSGHQPGHEFHVIASPDASPVRAGSCATQRDATAASDVGGAAAATAAAAGADPVAGRRRRLRSNRKRRSHWGYCVKQVTVSSRGDLVRRMLGDSRAAGGGGCWRSAAKTSGARHWIRLEMNEEIVIDRLSIKLDLADSLYLPKLVIVSLGDLTKGFKEVARFNPTAANAASGRGSSMTEWLTLLQNCDRAHRMVEIVLMDSRDDTVFNA</sequence>
<feature type="region of interest" description="Disordered" evidence="1">
    <location>
        <begin position="529"/>
        <end position="667"/>
    </location>
</feature>
<feature type="compositionally biased region" description="Basic and acidic residues" evidence="1">
    <location>
        <begin position="809"/>
        <end position="825"/>
    </location>
</feature>
<evidence type="ECO:0000256" key="2">
    <source>
        <dbReference type="SAM" id="SignalP"/>
    </source>
</evidence>
<feature type="compositionally biased region" description="Basic residues" evidence="1">
    <location>
        <begin position="79"/>
        <end position="90"/>
    </location>
</feature>
<name>A0A1I8FJK4_9PLAT</name>
<keyword evidence="2" id="KW-0732">Signal</keyword>
<reference evidence="4" key="1">
    <citation type="submission" date="2016-11" db="UniProtKB">
        <authorList>
            <consortium name="WormBaseParasite"/>
        </authorList>
    </citation>
    <scope>IDENTIFICATION</scope>
</reference>
<evidence type="ECO:0000256" key="1">
    <source>
        <dbReference type="SAM" id="MobiDB-lite"/>
    </source>
</evidence>
<dbReference type="Proteomes" id="UP000095280">
    <property type="component" value="Unplaced"/>
</dbReference>
<feature type="region of interest" description="Disordered" evidence="1">
    <location>
        <begin position="74"/>
        <end position="115"/>
    </location>
</feature>
<dbReference type="SUPFAM" id="SSF49785">
    <property type="entry name" value="Galactose-binding domain-like"/>
    <property type="match status" value="1"/>
</dbReference>
<protein>
    <submittedName>
        <fullName evidence="4">CUB domain-containing protein</fullName>
    </submittedName>
</protein>